<dbReference type="NCBIfam" id="TIGR02772">
    <property type="entry name" value="Ku_bact"/>
    <property type="match status" value="1"/>
</dbReference>
<comment type="function">
    <text evidence="2">With LigD forms a non-homologous end joining (NHEJ) DNA repair enzyme, which repairs dsDNA breaks with reduced fidelity. Binds linear dsDNA with 5'- and 3'- overhangs but not closed circular dsDNA nor ssDNA. Recruits and stimulates the ligase activity of LigD.</text>
</comment>
<keyword evidence="2" id="KW-0234">DNA repair</keyword>
<dbReference type="InterPro" id="IPR016194">
    <property type="entry name" value="SPOC-like_C_dom_sf"/>
</dbReference>
<evidence type="ECO:0000313" key="5">
    <source>
        <dbReference type="Proteomes" id="UP001549321"/>
    </source>
</evidence>
<dbReference type="CDD" id="cd00789">
    <property type="entry name" value="KU_like"/>
    <property type="match status" value="1"/>
</dbReference>
<dbReference type="Pfam" id="PF02735">
    <property type="entry name" value="Ku"/>
    <property type="match status" value="1"/>
</dbReference>
<reference evidence="4 5" key="1">
    <citation type="submission" date="2024-06" db="EMBL/GenBank/DDBJ databases">
        <title>Sorghum-associated microbial communities from plants grown in Nebraska, USA.</title>
        <authorList>
            <person name="Schachtman D."/>
        </authorList>
    </citation>
    <scope>NUCLEOTIDE SEQUENCE [LARGE SCALE GENOMIC DNA]</scope>
    <source>
        <strain evidence="4 5">3207</strain>
    </source>
</reference>
<dbReference type="RefSeq" id="WP_354551756.1">
    <property type="nucleotide sequence ID" value="NZ_JBEPSM010000002.1"/>
</dbReference>
<dbReference type="Proteomes" id="UP001549321">
    <property type="component" value="Unassembled WGS sequence"/>
</dbReference>
<keyword evidence="2" id="KW-0233">DNA recombination</keyword>
<dbReference type="HAMAP" id="MF_01875">
    <property type="entry name" value="Prokaryotic_Ku"/>
    <property type="match status" value="1"/>
</dbReference>
<comment type="subunit">
    <text evidence="2">Homodimer. Interacts with LigD.</text>
</comment>
<dbReference type="SUPFAM" id="SSF100939">
    <property type="entry name" value="SPOC domain-like"/>
    <property type="match status" value="1"/>
</dbReference>
<evidence type="ECO:0000256" key="1">
    <source>
        <dbReference type="ARBA" id="ARBA00023125"/>
    </source>
</evidence>
<dbReference type="PANTHER" id="PTHR41251">
    <property type="entry name" value="NON-HOMOLOGOUS END JOINING PROTEIN KU"/>
    <property type="match status" value="1"/>
</dbReference>
<comment type="similarity">
    <text evidence="2">Belongs to the prokaryotic Ku family.</text>
</comment>
<gene>
    <name evidence="2" type="primary">ku</name>
    <name evidence="4" type="ORF">ABIE08_002674</name>
</gene>
<protein>
    <recommendedName>
        <fullName evidence="2">Non-homologous end joining protein Ku</fullName>
    </recommendedName>
</protein>
<dbReference type="InterPro" id="IPR009187">
    <property type="entry name" value="Prok_Ku"/>
</dbReference>
<evidence type="ECO:0000313" key="4">
    <source>
        <dbReference type="EMBL" id="MET4634728.1"/>
    </source>
</evidence>
<accession>A0ABV2R0E2</accession>
<dbReference type="InterPro" id="IPR006164">
    <property type="entry name" value="DNA_bd_Ku70/Ku80"/>
</dbReference>
<dbReference type="PANTHER" id="PTHR41251:SF1">
    <property type="entry name" value="NON-HOMOLOGOUS END JOINING PROTEIN KU"/>
    <property type="match status" value="1"/>
</dbReference>
<name>A0ABV2R0E2_9HYPH</name>
<comment type="caution">
    <text evidence="4">The sequence shown here is derived from an EMBL/GenBank/DDBJ whole genome shotgun (WGS) entry which is preliminary data.</text>
</comment>
<proteinExistence type="inferred from homology"/>
<keyword evidence="1 2" id="KW-0238">DNA-binding</keyword>
<sequence length="268" mass="30365">MAPRSFWKGYLKLSLVTCPVAMIPATTDNEKVRFHTLNRATGNRVVSQYVDTETGDLVEDDEQVKGYQRGEHEYLMLEDDEIDSVALESTRTIDIEMFVPADDIGWIWYDKPHYLVPDDPVGEEAFSVIRDAMAATGTVGISRLVLYRRERAVMLKPRDNGIELWTLHYGDEIRQEDDYFEAIGDAKADPKLMEMMQTLIKERTKPWSPVMVSDPVQDRLLDIIAAKKKGKKPPARKEAPASHGNVVSIMDALRKSIASESKPKPKGR</sequence>
<evidence type="ECO:0000256" key="2">
    <source>
        <dbReference type="HAMAP-Rule" id="MF_01875"/>
    </source>
</evidence>
<keyword evidence="5" id="KW-1185">Reference proteome</keyword>
<keyword evidence="2" id="KW-0227">DNA damage</keyword>
<dbReference type="Gene3D" id="2.40.290.10">
    <property type="match status" value="1"/>
</dbReference>
<organism evidence="4 5">
    <name type="scientific">Kaistia defluvii</name>
    <dbReference type="NCBI Taxonomy" id="410841"/>
    <lineage>
        <taxon>Bacteria</taxon>
        <taxon>Pseudomonadati</taxon>
        <taxon>Pseudomonadota</taxon>
        <taxon>Alphaproteobacteria</taxon>
        <taxon>Hyphomicrobiales</taxon>
        <taxon>Kaistiaceae</taxon>
        <taxon>Kaistia</taxon>
    </lineage>
</organism>
<dbReference type="SMART" id="SM00559">
    <property type="entry name" value="Ku78"/>
    <property type="match status" value="1"/>
</dbReference>
<feature type="domain" description="Ku" evidence="3">
    <location>
        <begin position="55"/>
        <end position="185"/>
    </location>
</feature>
<evidence type="ECO:0000259" key="3">
    <source>
        <dbReference type="SMART" id="SM00559"/>
    </source>
</evidence>
<dbReference type="EMBL" id="JBEPSM010000002">
    <property type="protein sequence ID" value="MET4634728.1"/>
    <property type="molecule type" value="Genomic_DNA"/>
</dbReference>
<dbReference type="PIRSF" id="PIRSF006493">
    <property type="entry name" value="Prok_Ku"/>
    <property type="match status" value="1"/>
</dbReference>